<dbReference type="GO" id="GO:0005385">
    <property type="term" value="F:zinc ion transmembrane transporter activity"/>
    <property type="evidence" value="ECO:0007669"/>
    <property type="project" value="TreeGrafter"/>
</dbReference>
<evidence type="ECO:0000256" key="4">
    <source>
        <dbReference type="ARBA" id="ARBA00023136"/>
    </source>
</evidence>
<comment type="subcellular location">
    <subcellularLocation>
        <location evidence="1">Membrane</location>
        <topology evidence="1">Multi-pass membrane protein</topology>
    </subcellularLocation>
</comment>
<dbReference type="InterPro" id="IPR003689">
    <property type="entry name" value="ZIP"/>
</dbReference>
<dbReference type="PANTHER" id="PTHR11040:SF44">
    <property type="entry name" value="PROTEIN ZNTC-RELATED"/>
    <property type="match status" value="1"/>
</dbReference>
<dbReference type="STRING" id="407022.SAMN05661044_01699"/>
<evidence type="ECO:0000256" key="1">
    <source>
        <dbReference type="ARBA" id="ARBA00004141"/>
    </source>
</evidence>
<evidence type="ECO:0000256" key="2">
    <source>
        <dbReference type="ARBA" id="ARBA00022692"/>
    </source>
</evidence>
<dbReference type="GO" id="GO:0016020">
    <property type="term" value="C:membrane"/>
    <property type="evidence" value="ECO:0007669"/>
    <property type="project" value="UniProtKB-SubCell"/>
</dbReference>
<feature type="transmembrane region" description="Helical" evidence="5">
    <location>
        <begin position="126"/>
        <end position="146"/>
    </location>
</feature>
<feature type="transmembrane region" description="Helical" evidence="5">
    <location>
        <begin position="223"/>
        <end position="239"/>
    </location>
</feature>
<feature type="transmembrane region" description="Helical" evidence="5">
    <location>
        <begin position="153"/>
        <end position="172"/>
    </location>
</feature>
<dbReference type="Pfam" id="PF02535">
    <property type="entry name" value="Zip"/>
    <property type="match status" value="2"/>
</dbReference>
<keyword evidence="4 5" id="KW-0472">Membrane</keyword>
<feature type="transmembrane region" description="Helical" evidence="5">
    <location>
        <begin position="192"/>
        <end position="211"/>
    </location>
</feature>
<evidence type="ECO:0000256" key="5">
    <source>
        <dbReference type="SAM" id="Phobius"/>
    </source>
</evidence>
<proteinExistence type="predicted"/>
<feature type="transmembrane region" description="Helical" evidence="5">
    <location>
        <begin position="6"/>
        <end position="23"/>
    </location>
</feature>
<dbReference type="RefSeq" id="WP_093321945.1">
    <property type="nucleotide sequence ID" value="NZ_FOAF01000001.1"/>
</dbReference>
<organism evidence="6 7">
    <name type="scientific">Olivibacter domesticus</name>
    <name type="common">Pseudosphingobacterium domesticum</name>
    <dbReference type="NCBI Taxonomy" id="407022"/>
    <lineage>
        <taxon>Bacteria</taxon>
        <taxon>Pseudomonadati</taxon>
        <taxon>Bacteroidota</taxon>
        <taxon>Sphingobacteriia</taxon>
        <taxon>Sphingobacteriales</taxon>
        <taxon>Sphingobacteriaceae</taxon>
        <taxon>Olivibacter</taxon>
    </lineage>
</organism>
<accession>A0A1H7LKD1</accession>
<evidence type="ECO:0000256" key="3">
    <source>
        <dbReference type="ARBA" id="ARBA00022989"/>
    </source>
</evidence>
<evidence type="ECO:0000313" key="6">
    <source>
        <dbReference type="EMBL" id="SEK99410.1"/>
    </source>
</evidence>
<evidence type="ECO:0000313" key="7">
    <source>
        <dbReference type="Proteomes" id="UP000199421"/>
    </source>
</evidence>
<feature type="transmembrane region" description="Helical" evidence="5">
    <location>
        <begin position="30"/>
        <end position="51"/>
    </location>
</feature>
<dbReference type="Proteomes" id="UP000199421">
    <property type="component" value="Unassembled WGS sequence"/>
</dbReference>
<dbReference type="OrthoDB" id="654481at2"/>
<dbReference type="PANTHER" id="PTHR11040">
    <property type="entry name" value="ZINC/IRON TRANSPORTER"/>
    <property type="match status" value="1"/>
</dbReference>
<dbReference type="EMBL" id="FOAF01000001">
    <property type="protein sequence ID" value="SEK99410.1"/>
    <property type="molecule type" value="Genomic_DNA"/>
</dbReference>
<sequence length="240" mass="26488">MTILIIITLFLSAFFGGLGVFFIKRNDTSLLKLILSFSGAYLFAITVLHLIPEVYVHSQTSNIGIYVLIGFLFQLLLEQFSEGIEHGHIHKHADTSAKFPLGVMISLCLHAFLEGMPLAKGHQRELLFGIAIHHIPAAFALGSLLIQSPLRKSTIIISLLFFALMSPLGFILSSAISNGGIGNIEIYFDKMMAIVIGIFLHISTTILFESSSADHHHFNRKKIIAVLLGIGISFINFLFH</sequence>
<keyword evidence="2 5" id="KW-0812">Transmembrane</keyword>
<gene>
    <name evidence="6" type="ORF">SAMN05661044_01699</name>
</gene>
<name>A0A1H7LKD1_OLID1</name>
<protein>
    <submittedName>
        <fullName evidence="6">Zinc transporter ZupT</fullName>
    </submittedName>
</protein>
<keyword evidence="3 5" id="KW-1133">Transmembrane helix</keyword>
<dbReference type="AlphaFoldDB" id="A0A1H7LKD1"/>
<keyword evidence="7" id="KW-1185">Reference proteome</keyword>
<reference evidence="7" key="1">
    <citation type="submission" date="2016-10" db="EMBL/GenBank/DDBJ databases">
        <authorList>
            <person name="Varghese N."/>
            <person name="Submissions S."/>
        </authorList>
    </citation>
    <scope>NUCLEOTIDE SEQUENCE [LARGE SCALE GENOMIC DNA]</scope>
    <source>
        <strain evidence="7">DSM 18733</strain>
    </source>
</reference>